<dbReference type="Proteomes" id="UP000003900">
    <property type="component" value="Unassembled WGS sequence"/>
</dbReference>
<dbReference type="STRING" id="1131935.PDENDC454_27433"/>
<proteinExistence type="predicted"/>
<feature type="transmembrane region" description="Helical" evidence="1">
    <location>
        <begin position="28"/>
        <end position="54"/>
    </location>
</feature>
<comment type="caution">
    <text evidence="2">The sequence shown here is derived from an EMBL/GenBank/DDBJ whole genome shotgun (WGS) entry which is preliminary data.</text>
</comment>
<evidence type="ECO:0000313" key="2">
    <source>
        <dbReference type="EMBL" id="EHQ59017.1"/>
    </source>
</evidence>
<dbReference type="EMBL" id="AHKH01000184">
    <property type="protein sequence ID" value="EHQ59017.1"/>
    <property type="molecule type" value="Genomic_DNA"/>
</dbReference>
<keyword evidence="1" id="KW-1133">Transmembrane helix</keyword>
<evidence type="ECO:0000256" key="1">
    <source>
        <dbReference type="SAM" id="Phobius"/>
    </source>
</evidence>
<keyword evidence="1" id="KW-0812">Transmembrane</keyword>
<sequence length="69" mass="8080">MNEGPLFTRRTGITECGVLFFYPKMCPIIMEMIFFIVVIIFCYSVSELFILSFYRCLIRIITPLCKPVT</sequence>
<dbReference type="AlphaFoldDB" id="H3SPH6"/>
<keyword evidence="3" id="KW-1185">Reference proteome</keyword>
<protein>
    <submittedName>
        <fullName evidence="2">Uncharacterized protein</fullName>
    </submittedName>
</protein>
<accession>H3SPH6</accession>
<keyword evidence="1" id="KW-0472">Membrane</keyword>
<reference evidence="2 3" key="1">
    <citation type="journal article" date="2012" name="J. Bacteriol.">
        <title>Genome Sequence of the Pattern-Forming Social Bacterium Paenibacillus dendritiformis C454 Chiral Morphotype.</title>
        <authorList>
            <person name="Sirota-Madi A."/>
            <person name="Olender T."/>
            <person name="Helman Y."/>
            <person name="Brainis I."/>
            <person name="Finkelshtein A."/>
            <person name="Roth D."/>
            <person name="Hagai E."/>
            <person name="Leshkowitz D."/>
            <person name="Brodsky L."/>
            <person name="Galatenko V."/>
            <person name="Nikolaev V."/>
            <person name="Gutnick D.L."/>
            <person name="Lancet D."/>
            <person name="Ben-Jacob E."/>
        </authorList>
    </citation>
    <scope>NUCLEOTIDE SEQUENCE [LARGE SCALE GENOMIC DNA]</scope>
    <source>
        <strain evidence="2 3">C454</strain>
    </source>
</reference>
<gene>
    <name evidence="2" type="ORF">PDENDC454_27433</name>
</gene>
<evidence type="ECO:0000313" key="3">
    <source>
        <dbReference type="Proteomes" id="UP000003900"/>
    </source>
</evidence>
<name>H3SPH6_9BACL</name>
<organism evidence="2 3">
    <name type="scientific">Paenibacillus dendritiformis C454</name>
    <dbReference type="NCBI Taxonomy" id="1131935"/>
    <lineage>
        <taxon>Bacteria</taxon>
        <taxon>Bacillati</taxon>
        <taxon>Bacillota</taxon>
        <taxon>Bacilli</taxon>
        <taxon>Bacillales</taxon>
        <taxon>Paenibacillaceae</taxon>
        <taxon>Paenibacillus</taxon>
    </lineage>
</organism>